<accession>A0A0W0TXM3</accession>
<dbReference type="NCBIfam" id="TIGR03243">
    <property type="entry name" value="arg_catab_AOST"/>
    <property type="match status" value="1"/>
</dbReference>
<dbReference type="SUPFAM" id="SSF55729">
    <property type="entry name" value="Acyl-CoA N-acyltransferases (Nat)"/>
    <property type="match status" value="1"/>
</dbReference>
<gene>
    <name evidence="4" type="primary">astA</name>
    <name evidence="4" type="ORF">Lgee_1078</name>
</gene>
<dbReference type="Pfam" id="PF04958">
    <property type="entry name" value="AstA"/>
    <property type="match status" value="1"/>
</dbReference>
<proteinExistence type="predicted"/>
<dbReference type="OrthoDB" id="21121at2"/>
<evidence type="ECO:0000256" key="2">
    <source>
        <dbReference type="ARBA" id="ARBA00022679"/>
    </source>
</evidence>
<reference evidence="4 5" key="1">
    <citation type="submission" date="2015-11" db="EMBL/GenBank/DDBJ databases">
        <title>Genomic analysis of 38 Legionella species identifies large and diverse effector repertoires.</title>
        <authorList>
            <person name="Burstein D."/>
            <person name="Amaro F."/>
            <person name="Zusman T."/>
            <person name="Lifshitz Z."/>
            <person name="Cohen O."/>
            <person name="Gilbert J.A."/>
            <person name="Pupko T."/>
            <person name="Shuman H.A."/>
            <person name="Segal G."/>
        </authorList>
    </citation>
    <scope>NUCLEOTIDE SEQUENCE [LARGE SCALE GENOMIC DNA]</scope>
    <source>
        <strain evidence="4 5">ATCC 49504</strain>
    </source>
</reference>
<dbReference type="Gene3D" id="2.40.40.20">
    <property type="match status" value="1"/>
</dbReference>
<protein>
    <submittedName>
        <fullName evidence="4">Arginine N-succinyltransferase, beta chain</fullName>
    </submittedName>
</protein>
<dbReference type="RefSeq" id="WP_028386950.1">
    <property type="nucleotide sequence ID" value="NZ_CAAAHN010000001.1"/>
</dbReference>
<dbReference type="AlphaFoldDB" id="A0A0W0TXM3"/>
<dbReference type="InterPro" id="IPR016181">
    <property type="entry name" value="Acyl_CoA_acyltransferase"/>
</dbReference>
<name>A0A0W0TXM3_9GAMM</name>
<dbReference type="EMBL" id="LNYC01000037">
    <property type="protein sequence ID" value="KTD00166.1"/>
    <property type="molecule type" value="Genomic_DNA"/>
</dbReference>
<dbReference type="STRING" id="45065.Lgee_1078"/>
<dbReference type="PATRIC" id="fig|45065.4.peg.1154"/>
<keyword evidence="3" id="KW-0012">Acyltransferase</keyword>
<dbReference type="InterPro" id="IPR007041">
    <property type="entry name" value="Arg_succinylTrfase_AstA/AruG"/>
</dbReference>
<dbReference type="PANTHER" id="PTHR30420:SF1">
    <property type="entry name" value="ARGININE N-SUCCINYLTRANSFERASE"/>
    <property type="match status" value="1"/>
</dbReference>
<evidence type="ECO:0000313" key="5">
    <source>
        <dbReference type="Proteomes" id="UP000054785"/>
    </source>
</evidence>
<evidence type="ECO:0000313" key="4">
    <source>
        <dbReference type="EMBL" id="KTD00166.1"/>
    </source>
</evidence>
<comment type="caution">
    <text evidence="4">The sequence shown here is derived from an EMBL/GenBank/DDBJ whole genome shotgun (WGS) entry which is preliminary data.</text>
</comment>
<dbReference type="PANTHER" id="PTHR30420">
    <property type="entry name" value="N-SUCCINYLARGININE DIHYDROLASE"/>
    <property type="match status" value="1"/>
</dbReference>
<sequence>MMVLRRVQKNDLDGILSLATTAGVGLTSLPPERDTLQQRIAHALESFERLVREPRDEMYLFVLENIDTGSITGVSAIEAALGLTLPFYSYRILHQTRINHEMAIRNDHDLLHPVNDFQGASELCTLYLAPPWRHGGNGLLLSRARFLYMANFPNRFAKTVIADMRGISDESGCSPFWEAVGRHFFQMDFAKADQLTATTNKQFIADLMPKHPIYVSLLPKEAQAVIGKPHPSSVAAMNMLLQEGFHPTGCVDIFDAGPTIEAETRRVRTLANSRVFTVKTLSDSISSRTYLIANTRADFRASMGKSIVNMEKNTCLLDRHTTEHLGIKPGDCVRIAPLHANESPQFQEHS</sequence>
<dbReference type="GO" id="GO:0008791">
    <property type="term" value="F:arginine N-succinyltransferase activity"/>
    <property type="evidence" value="ECO:0007669"/>
    <property type="project" value="InterPro"/>
</dbReference>
<keyword evidence="1" id="KW-0056">Arginine metabolism</keyword>
<organism evidence="4 5">
    <name type="scientific">Legionella geestiana</name>
    <dbReference type="NCBI Taxonomy" id="45065"/>
    <lineage>
        <taxon>Bacteria</taxon>
        <taxon>Pseudomonadati</taxon>
        <taxon>Pseudomonadota</taxon>
        <taxon>Gammaproteobacteria</taxon>
        <taxon>Legionellales</taxon>
        <taxon>Legionellaceae</taxon>
        <taxon>Legionella</taxon>
    </lineage>
</organism>
<keyword evidence="5" id="KW-1185">Reference proteome</keyword>
<dbReference type="Proteomes" id="UP000054785">
    <property type="component" value="Unassembled WGS sequence"/>
</dbReference>
<dbReference type="GO" id="GO:0006527">
    <property type="term" value="P:L-arginine catabolic process"/>
    <property type="evidence" value="ECO:0007669"/>
    <property type="project" value="InterPro"/>
</dbReference>
<evidence type="ECO:0000256" key="1">
    <source>
        <dbReference type="ARBA" id="ARBA00022503"/>
    </source>
</evidence>
<evidence type="ECO:0000256" key="3">
    <source>
        <dbReference type="ARBA" id="ARBA00023315"/>
    </source>
</evidence>
<keyword evidence="2 4" id="KW-0808">Transferase</keyword>